<dbReference type="SMART" id="SM00179">
    <property type="entry name" value="EGF_CA"/>
    <property type="match status" value="1"/>
</dbReference>
<organism evidence="9">
    <name type="scientific">Salvia splendens</name>
    <name type="common">Scarlet sage</name>
    <dbReference type="NCBI Taxonomy" id="180675"/>
    <lineage>
        <taxon>Eukaryota</taxon>
        <taxon>Viridiplantae</taxon>
        <taxon>Streptophyta</taxon>
        <taxon>Embryophyta</taxon>
        <taxon>Tracheophyta</taxon>
        <taxon>Spermatophyta</taxon>
        <taxon>Magnoliopsida</taxon>
        <taxon>eudicotyledons</taxon>
        <taxon>Gunneridae</taxon>
        <taxon>Pentapetalae</taxon>
        <taxon>asterids</taxon>
        <taxon>lamiids</taxon>
        <taxon>Lamiales</taxon>
        <taxon>Lamiaceae</taxon>
        <taxon>Nepetoideae</taxon>
        <taxon>Mentheae</taxon>
        <taxon>Salviinae</taxon>
        <taxon>Salvia</taxon>
        <taxon>Salvia subgen. Calosphace</taxon>
        <taxon>core Calosphace</taxon>
    </lineage>
</organism>
<dbReference type="PANTHER" id="PTHR33491">
    <property type="entry name" value="OSJNBA0016N04.9 PROTEIN"/>
    <property type="match status" value="1"/>
</dbReference>
<dbReference type="SMART" id="SM00181">
    <property type="entry name" value="EGF"/>
    <property type="match status" value="1"/>
</dbReference>
<evidence type="ECO:0000256" key="7">
    <source>
        <dbReference type="SAM" id="SignalP"/>
    </source>
</evidence>
<accession>A0A8X8W6B0</accession>
<dbReference type="Proteomes" id="UP000298416">
    <property type="component" value="Unassembled WGS sequence"/>
</dbReference>
<dbReference type="InterPro" id="IPR000742">
    <property type="entry name" value="EGF"/>
</dbReference>
<keyword evidence="6" id="KW-0812">Transmembrane</keyword>
<evidence type="ECO:0000313" key="10">
    <source>
        <dbReference type="Proteomes" id="UP000298416"/>
    </source>
</evidence>
<dbReference type="InterPro" id="IPR000152">
    <property type="entry name" value="EGF-type_Asp/Asn_hydroxyl_site"/>
</dbReference>
<reference evidence="9" key="1">
    <citation type="submission" date="2018-01" db="EMBL/GenBank/DDBJ databases">
        <authorList>
            <person name="Mao J.F."/>
        </authorList>
    </citation>
    <scope>NUCLEOTIDE SEQUENCE</scope>
    <source>
        <strain evidence="9">Huo1</strain>
        <tissue evidence="9">Leaf</tissue>
    </source>
</reference>
<evidence type="ECO:0000256" key="5">
    <source>
        <dbReference type="PROSITE-ProRule" id="PRU00076"/>
    </source>
</evidence>
<evidence type="ECO:0000256" key="3">
    <source>
        <dbReference type="ARBA" id="ARBA00022737"/>
    </source>
</evidence>
<evidence type="ECO:0000256" key="2">
    <source>
        <dbReference type="ARBA" id="ARBA00022729"/>
    </source>
</evidence>
<keyword evidence="3" id="KW-0677">Repeat</keyword>
<feature type="chain" id="PRO_5036471525" description="EGF-like domain-containing protein" evidence="7">
    <location>
        <begin position="22"/>
        <end position="305"/>
    </location>
</feature>
<keyword evidence="4" id="KW-1015">Disulfide bond</keyword>
<dbReference type="PROSITE" id="PS01187">
    <property type="entry name" value="EGF_CA"/>
    <property type="match status" value="1"/>
</dbReference>
<dbReference type="PROSITE" id="PS00010">
    <property type="entry name" value="ASX_HYDROXYL"/>
    <property type="match status" value="1"/>
</dbReference>
<comment type="caution">
    <text evidence="9">The sequence shown here is derived from an EMBL/GenBank/DDBJ whole genome shotgun (WGS) entry which is preliminary data.</text>
</comment>
<dbReference type="SUPFAM" id="SSF57196">
    <property type="entry name" value="EGF/Laminin"/>
    <property type="match status" value="1"/>
</dbReference>
<evidence type="ECO:0000256" key="4">
    <source>
        <dbReference type="ARBA" id="ARBA00023157"/>
    </source>
</evidence>
<dbReference type="Gene3D" id="2.10.25.10">
    <property type="entry name" value="Laminin"/>
    <property type="match status" value="1"/>
</dbReference>
<gene>
    <name evidence="9" type="ORF">SASPL_150291</name>
</gene>
<sequence>MLVSVSVSVFVFVSVSVPSHTFPITKPNCDDCCGNVTIPYPFGTSPECHRAPSFAVTLLHPIARSCYNSSSVVSASTQPLTLPPQLTVNDTANKLTIVWCDTIAFIYGKRLDRSFMTGCTAMCDAVADLEDVQTFNIDECANNDLNVCMQKASCTNTIGNYTCSCPKGYSGNGRGPNGCIGISCGITTLLIAAIFFYMELKRRSSKAEKHRFFLNNGGFLLQQKLSARERSPNAVKIFPSSELHAATAAFSPHREGVVDDEKVGLLFDEEGLVNVVDCNGGGNGMICDEFDSSWGRFVNEVDGGR</sequence>
<dbReference type="CDD" id="cd00054">
    <property type="entry name" value="EGF_CA"/>
    <property type="match status" value="1"/>
</dbReference>
<evidence type="ECO:0000256" key="6">
    <source>
        <dbReference type="SAM" id="Phobius"/>
    </source>
</evidence>
<dbReference type="InterPro" id="IPR001881">
    <property type="entry name" value="EGF-like_Ca-bd_dom"/>
</dbReference>
<dbReference type="GO" id="GO:0005509">
    <property type="term" value="F:calcium ion binding"/>
    <property type="evidence" value="ECO:0007669"/>
    <property type="project" value="InterPro"/>
</dbReference>
<dbReference type="Pfam" id="PF07645">
    <property type="entry name" value="EGF_CA"/>
    <property type="match status" value="1"/>
</dbReference>
<dbReference type="InterPro" id="IPR018097">
    <property type="entry name" value="EGF_Ca-bd_CS"/>
</dbReference>
<keyword evidence="6" id="KW-1133">Transmembrane helix</keyword>
<feature type="domain" description="EGF-like" evidence="8">
    <location>
        <begin position="136"/>
        <end position="172"/>
    </location>
</feature>
<evidence type="ECO:0000259" key="8">
    <source>
        <dbReference type="PROSITE" id="PS50026"/>
    </source>
</evidence>
<reference evidence="9" key="2">
    <citation type="submission" date="2020-08" db="EMBL/GenBank/DDBJ databases">
        <title>Plant Genome Project.</title>
        <authorList>
            <person name="Zhang R.-G."/>
        </authorList>
    </citation>
    <scope>NUCLEOTIDE SEQUENCE</scope>
    <source>
        <strain evidence="9">Huo1</strain>
        <tissue evidence="9">Leaf</tissue>
    </source>
</reference>
<proteinExistence type="predicted"/>
<evidence type="ECO:0000313" key="9">
    <source>
        <dbReference type="EMBL" id="KAG6388855.1"/>
    </source>
</evidence>
<dbReference type="FunFam" id="2.10.25.10:FF:000038">
    <property type="entry name" value="Fibrillin 2"/>
    <property type="match status" value="1"/>
</dbReference>
<evidence type="ECO:0000256" key="1">
    <source>
        <dbReference type="ARBA" id="ARBA00022536"/>
    </source>
</evidence>
<dbReference type="EMBL" id="PNBA02000020">
    <property type="protein sequence ID" value="KAG6388855.1"/>
    <property type="molecule type" value="Genomic_DNA"/>
</dbReference>
<comment type="caution">
    <text evidence="5">Lacks conserved residue(s) required for the propagation of feature annotation.</text>
</comment>
<dbReference type="InterPro" id="IPR049883">
    <property type="entry name" value="NOTCH1_EGF-like"/>
</dbReference>
<feature type="signal peptide" evidence="7">
    <location>
        <begin position="1"/>
        <end position="21"/>
    </location>
</feature>
<keyword evidence="1 5" id="KW-0245">EGF-like domain</keyword>
<feature type="transmembrane region" description="Helical" evidence="6">
    <location>
        <begin position="180"/>
        <end position="200"/>
    </location>
</feature>
<name>A0A8X8W6B0_SALSN</name>
<protein>
    <recommendedName>
        <fullName evidence="8">EGF-like domain-containing protein</fullName>
    </recommendedName>
</protein>
<keyword evidence="2 7" id="KW-0732">Signal</keyword>
<keyword evidence="10" id="KW-1185">Reference proteome</keyword>
<keyword evidence="6" id="KW-0472">Membrane</keyword>
<dbReference type="AlphaFoldDB" id="A0A8X8W6B0"/>
<dbReference type="PROSITE" id="PS50026">
    <property type="entry name" value="EGF_3"/>
    <property type="match status" value="1"/>
</dbReference>